<accession>A0AAN8EC97</accession>
<evidence type="ECO:0000313" key="1">
    <source>
        <dbReference type="EMBL" id="KAK5947903.1"/>
    </source>
</evidence>
<keyword evidence="2" id="KW-1185">Reference proteome</keyword>
<name>A0AAN8EC97_9EURO</name>
<organism evidence="1 2">
    <name type="scientific">Knufia fluminis</name>
    <dbReference type="NCBI Taxonomy" id="191047"/>
    <lineage>
        <taxon>Eukaryota</taxon>
        <taxon>Fungi</taxon>
        <taxon>Dikarya</taxon>
        <taxon>Ascomycota</taxon>
        <taxon>Pezizomycotina</taxon>
        <taxon>Eurotiomycetes</taxon>
        <taxon>Chaetothyriomycetidae</taxon>
        <taxon>Chaetothyriales</taxon>
        <taxon>Trichomeriaceae</taxon>
        <taxon>Knufia</taxon>
    </lineage>
</organism>
<dbReference type="Proteomes" id="UP001316803">
    <property type="component" value="Unassembled WGS sequence"/>
</dbReference>
<dbReference type="EMBL" id="JAKLMC020000059">
    <property type="protein sequence ID" value="KAK5947903.1"/>
    <property type="molecule type" value="Genomic_DNA"/>
</dbReference>
<protein>
    <submittedName>
        <fullName evidence="1">Uncharacterized protein</fullName>
    </submittedName>
</protein>
<sequence length="179" mass="21040">MADQTFREDNRIDTRIPRYISFMTCDNNSLWIKCPEGFRRKFVDEDLNIPNLPGERIPYNDDYCQGSHLCYWVHGREDVSKSSCKLRGGHLVQPPANCPANVFNSIYWRRCDGTLRNALDETLKHDDGSDRSHLMFRVRLRDVLEPLPNWSAAKLKAENYDRDLAKYEKFKDAFVARFM</sequence>
<proteinExistence type="predicted"/>
<gene>
    <name evidence="1" type="ORF">OHC33_011060</name>
</gene>
<evidence type="ECO:0000313" key="2">
    <source>
        <dbReference type="Proteomes" id="UP001316803"/>
    </source>
</evidence>
<reference evidence="1 2" key="1">
    <citation type="submission" date="2022-12" db="EMBL/GenBank/DDBJ databases">
        <title>Genomic features and morphological characterization of a novel Knufia sp. strain isolated from spacecraft assembly facility.</title>
        <authorList>
            <person name="Teixeira M."/>
            <person name="Chander A.M."/>
            <person name="Stajich J.E."/>
            <person name="Venkateswaran K."/>
        </authorList>
    </citation>
    <scope>NUCLEOTIDE SEQUENCE [LARGE SCALE GENOMIC DNA]</scope>
    <source>
        <strain evidence="1 2">FJI-L2-BK-P2</strain>
    </source>
</reference>
<comment type="caution">
    <text evidence="1">The sequence shown here is derived from an EMBL/GenBank/DDBJ whole genome shotgun (WGS) entry which is preliminary data.</text>
</comment>
<dbReference type="AlphaFoldDB" id="A0AAN8EC97"/>